<dbReference type="EC" id="1.2.1.88" evidence="2"/>
<dbReference type="GO" id="GO:0009898">
    <property type="term" value="C:cytoplasmic side of plasma membrane"/>
    <property type="evidence" value="ECO:0007669"/>
    <property type="project" value="TreeGrafter"/>
</dbReference>
<dbReference type="PROSITE" id="PS00070">
    <property type="entry name" value="ALDEHYDE_DEHYDR_CYS"/>
    <property type="match status" value="1"/>
</dbReference>
<evidence type="ECO:0000256" key="6">
    <source>
        <dbReference type="PIRSR" id="PIRSR000197-1"/>
    </source>
</evidence>
<evidence type="ECO:0000259" key="9">
    <source>
        <dbReference type="Pfam" id="PF00171"/>
    </source>
</evidence>
<dbReference type="Gene3D" id="3.20.20.220">
    <property type="match status" value="1"/>
</dbReference>
<dbReference type="SUPFAM" id="SSF53720">
    <property type="entry name" value="ALDH-like"/>
    <property type="match status" value="1"/>
</dbReference>
<dbReference type="OrthoDB" id="9762913at2"/>
<dbReference type="Pfam" id="PF00171">
    <property type="entry name" value="Aldedh"/>
    <property type="match status" value="1"/>
</dbReference>
<dbReference type="PANTHER" id="PTHR42862">
    <property type="entry name" value="DELTA-1-PYRROLINE-5-CARBOXYLATE DEHYDROGENASE 1, ISOFORM A-RELATED"/>
    <property type="match status" value="1"/>
</dbReference>
<sequence length="1168" mass="131540">MENIKTSEVLEWAKGFLSKAESELTPDEIKEQQKFASLVQTPAYKTLLSKMLDESSQVRNNRKLAKRMKLLIEEYGVPDFFGAFDRIGLRLFTEIGYLFDGISIPIFKKRLRDETNKIIIGEERPELTKHLEGRKQKKIGQNVNLLGEVVLGDGEALHRYEHYLEALKEPDVNYISIKLSGIYAQIKPLSYEQNKRELCERVARIYQQAIDYPYITPEGVQKSKFVNLDMEEYKDAELTLDVFETVLSMSKFKNYTAGIVVQAYLPDAGLLQQRLLTLARKRVEEGGAPLKMRLVKGANLQMETIVSSLKGWTNPVLPSKVDVDANYLHILDIALQPENAKVLNIGVASHNFFTIGYAYLLSERNDVKDYITFEMLEGMANHLPRVMRKLDKQIILYTPVVKKEHFLNAVSYLVRRLDENTGKDNFLSYSFSLKLDSPQWNFLAGQFLEAYAKKDSMIPQSFRKQDRTADPLPVEDINLFNNEPDTDLDLPINREWALQKLKKWETEVRSDNYKIPVQIGDQEIETTDKKRYYDRSNNDAVCFCEASLSSLDQMKEIVSVADSDKSGWRIKTLEERNRILHNVADKLSAKRGDLIGCMAAITGKTFMEGDVEVSEAIDFCRFYPISMKSFEELETVSYKPKGTVLVISPWNFPLAIPVGGVASALSGGNTVILKPATVAFPVAWEFAQCFWDAGVPRDALQVVCPNGREPLNFLTGHPSVKHFILTGGTDTAFNLLEKNPRTPLSAEIGGKNAIILTGNGDQDHAILNVVSSAFGNAGQKCSACSLLLVDKDIYKDENFKSKLRDAVLSLHTGSVWNPDNIIGPMITNDNDKLLHAVENLEQGESWLVPPVFVDEKKYILKPTVKWGVKPSSYTFKTELFAPLLAVVCIEDLKQGIDFVNSSEYGLTSGLQSLDEDEQELWKDTLEAGNLYINRGITGAIVNRQPFGGMKRSAFGGGIKAGGVNYVSCFVEFEENNNLQSVASVCPLSDLVQDEVSKSRLNFAATNYTEVYKAEFSEGRDVNYIYGESNVFRYLPLNKVALRVRVQDDLCDVLLSMLAASIASVDLTVSVSTDDPKSQKLEWALPMVKNANIQVQSESEFLNGMDRYDRIRTCSSDLSDEFYAKAAKLGKHIASNKPLVEGRLELLHYLKEQSIAFEYHRYGSIFDEK</sequence>
<keyword evidence="12" id="KW-1185">Reference proteome</keyword>
<evidence type="ECO:0000256" key="5">
    <source>
        <dbReference type="ARBA" id="ARBA00048142"/>
    </source>
</evidence>
<dbReference type="GO" id="GO:0003842">
    <property type="term" value="F:L-glutamate gamma-semialdehyde dehydrogenase activity"/>
    <property type="evidence" value="ECO:0007669"/>
    <property type="project" value="UniProtKB-EC"/>
</dbReference>
<evidence type="ECO:0000256" key="7">
    <source>
        <dbReference type="PROSITE-ProRule" id="PRU10007"/>
    </source>
</evidence>
<feature type="domain" description="Proline dehydrogenase" evidence="10">
    <location>
        <begin position="128"/>
        <end position="428"/>
    </location>
</feature>
<proteinExistence type="inferred from homology"/>
<dbReference type="InterPro" id="IPR016161">
    <property type="entry name" value="Ald_DH/histidinol_DH"/>
</dbReference>
<evidence type="ECO:0000256" key="2">
    <source>
        <dbReference type="ARBA" id="ARBA00012884"/>
    </source>
</evidence>
<organism evidence="11 12">
    <name type="scientific">Dysgonomonas capnocytophagoides</name>
    <dbReference type="NCBI Taxonomy" id="45254"/>
    <lineage>
        <taxon>Bacteria</taxon>
        <taxon>Pseudomonadati</taxon>
        <taxon>Bacteroidota</taxon>
        <taxon>Bacteroidia</taxon>
        <taxon>Bacteroidales</taxon>
        <taxon>Dysgonomonadaceae</taxon>
        <taxon>Dysgonomonas</taxon>
    </lineage>
</organism>
<evidence type="ECO:0000313" key="11">
    <source>
        <dbReference type="EMBL" id="TFD98864.1"/>
    </source>
</evidence>
<accession>A0A4Y8L9Q1</accession>
<dbReference type="AlphaFoldDB" id="A0A4Y8L9Q1"/>
<reference evidence="11 12" key="1">
    <citation type="submission" date="2019-03" db="EMBL/GenBank/DDBJ databases">
        <title>San Antonio Military Medical Center submission to MRSN (WRAIR), pending publication.</title>
        <authorList>
            <person name="Blyth D.M."/>
            <person name="Mccarthy S.L."/>
            <person name="Schall S.E."/>
            <person name="Stam J.A."/>
            <person name="Ong A.C."/>
            <person name="Mcgann P.T."/>
        </authorList>
    </citation>
    <scope>NUCLEOTIDE SEQUENCE [LARGE SCALE GENOMIC DNA]</scope>
    <source>
        <strain evidence="11 12">MRSN571793</strain>
    </source>
</reference>
<dbReference type="Gene3D" id="3.40.605.10">
    <property type="entry name" value="Aldehyde Dehydrogenase, Chain A, domain 1"/>
    <property type="match status" value="1"/>
</dbReference>
<dbReference type="InterPro" id="IPR029041">
    <property type="entry name" value="FAD-linked_oxidoreductase-like"/>
</dbReference>
<evidence type="ECO:0000256" key="8">
    <source>
        <dbReference type="RuleBase" id="RU003345"/>
    </source>
</evidence>
<dbReference type="STRING" id="1121485.GCA_000426485_00055"/>
<evidence type="ECO:0000256" key="4">
    <source>
        <dbReference type="ARBA" id="ARBA00023027"/>
    </source>
</evidence>
<keyword evidence="4" id="KW-0520">NAD</keyword>
<comment type="pathway">
    <text evidence="1">Amino-acid degradation; L-proline degradation into L-glutamate; L-glutamate from L-proline: step 2/2.</text>
</comment>
<dbReference type="Gene3D" id="3.40.309.10">
    <property type="entry name" value="Aldehyde Dehydrogenase, Chain A, domain 2"/>
    <property type="match status" value="1"/>
</dbReference>
<comment type="caution">
    <text evidence="11">The sequence shown here is derived from an EMBL/GenBank/DDBJ whole genome shotgun (WGS) entry which is preliminary data.</text>
</comment>
<comment type="catalytic activity">
    <reaction evidence="5">
        <text>L-glutamate 5-semialdehyde + NAD(+) + H2O = L-glutamate + NADH + 2 H(+)</text>
        <dbReference type="Rhea" id="RHEA:30235"/>
        <dbReference type="ChEBI" id="CHEBI:15377"/>
        <dbReference type="ChEBI" id="CHEBI:15378"/>
        <dbReference type="ChEBI" id="CHEBI:29985"/>
        <dbReference type="ChEBI" id="CHEBI:57540"/>
        <dbReference type="ChEBI" id="CHEBI:57945"/>
        <dbReference type="ChEBI" id="CHEBI:58066"/>
        <dbReference type="EC" id="1.2.1.88"/>
    </reaction>
</comment>
<name>A0A4Y8L9Q1_9BACT</name>
<evidence type="ECO:0000256" key="3">
    <source>
        <dbReference type="ARBA" id="ARBA00023002"/>
    </source>
</evidence>
<dbReference type="InterPro" id="IPR029510">
    <property type="entry name" value="Ald_DH_CS_GLU"/>
</dbReference>
<evidence type="ECO:0000313" key="12">
    <source>
        <dbReference type="Proteomes" id="UP000297861"/>
    </source>
</evidence>
<feature type="active site" evidence="6">
    <location>
        <position position="781"/>
    </location>
</feature>
<dbReference type="EMBL" id="SOML01000001">
    <property type="protein sequence ID" value="TFD98864.1"/>
    <property type="molecule type" value="Genomic_DNA"/>
</dbReference>
<gene>
    <name evidence="11" type="ORF">E2605_01915</name>
</gene>
<dbReference type="Proteomes" id="UP000297861">
    <property type="component" value="Unassembled WGS sequence"/>
</dbReference>
<evidence type="ECO:0000256" key="1">
    <source>
        <dbReference type="ARBA" id="ARBA00004786"/>
    </source>
</evidence>
<dbReference type="InterPro" id="IPR025703">
    <property type="entry name" value="Bifunct_PutA"/>
</dbReference>
<dbReference type="PIRSF" id="PIRSF000197">
    <property type="entry name" value="Bifunct_PutA"/>
    <property type="match status" value="1"/>
</dbReference>
<dbReference type="RefSeq" id="WP_134435318.1">
    <property type="nucleotide sequence ID" value="NZ_SOML01000001.1"/>
</dbReference>
<dbReference type="InterPro" id="IPR015590">
    <property type="entry name" value="Aldehyde_DH_dom"/>
</dbReference>
<dbReference type="PANTHER" id="PTHR42862:SF1">
    <property type="entry name" value="DELTA-1-PYRROLINE-5-CARBOXYLATE DEHYDROGENASE 2, ISOFORM A-RELATED"/>
    <property type="match status" value="1"/>
</dbReference>
<dbReference type="Pfam" id="PF01619">
    <property type="entry name" value="Pro_dh"/>
    <property type="match status" value="1"/>
</dbReference>
<dbReference type="InterPro" id="IPR050485">
    <property type="entry name" value="Proline_metab_enzyme"/>
</dbReference>
<feature type="domain" description="Aldehyde dehydrogenase" evidence="9">
    <location>
        <begin position="538"/>
        <end position="971"/>
    </location>
</feature>
<keyword evidence="3 8" id="KW-0560">Oxidoreductase</keyword>
<dbReference type="InterPro" id="IPR016163">
    <property type="entry name" value="Ald_DH_C"/>
</dbReference>
<dbReference type="InterPro" id="IPR016160">
    <property type="entry name" value="Ald_DH_CS_CYS"/>
</dbReference>
<evidence type="ECO:0000259" key="10">
    <source>
        <dbReference type="Pfam" id="PF01619"/>
    </source>
</evidence>
<feature type="active site" evidence="6 7">
    <location>
        <position position="747"/>
    </location>
</feature>
<dbReference type="PROSITE" id="PS00687">
    <property type="entry name" value="ALDEHYDE_DEHYDR_GLU"/>
    <property type="match status" value="1"/>
</dbReference>
<dbReference type="FunFam" id="3.40.309.10:FF:000005">
    <property type="entry name" value="1-pyrroline-5-carboxylate dehydrogenase 1"/>
    <property type="match status" value="1"/>
</dbReference>
<dbReference type="GO" id="GO:0003700">
    <property type="term" value="F:DNA-binding transcription factor activity"/>
    <property type="evidence" value="ECO:0007669"/>
    <property type="project" value="InterPro"/>
</dbReference>
<dbReference type="SUPFAM" id="SSF51730">
    <property type="entry name" value="FAD-linked oxidoreductase"/>
    <property type="match status" value="1"/>
</dbReference>
<protein>
    <recommendedName>
        <fullName evidence="2">L-glutamate gamma-semialdehyde dehydrogenase</fullName>
        <ecNumber evidence="2">1.2.1.88</ecNumber>
    </recommendedName>
</protein>
<dbReference type="GO" id="GO:0004657">
    <property type="term" value="F:proline dehydrogenase activity"/>
    <property type="evidence" value="ECO:0007669"/>
    <property type="project" value="InterPro"/>
</dbReference>
<comment type="similarity">
    <text evidence="8">Belongs to the aldehyde dehydrogenase family.</text>
</comment>
<dbReference type="InterPro" id="IPR002872">
    <property type="entry name" value="Proline_DH_dom"/>
</dbReference>
<dbReference type="GO" id="GO:0010133">
    <property type="term" value="P:L-proline catabolic process to L-glutamate"/>
    <property type="evidence" value="ECO:0007669"/>
    <property type="project" value="InterPro"/>
</dbReference>
<dbReference type="InterPro" id="IPR016162">
    <property type="entry name" value="Ald_DH_N"/>
</dbReference>